<dbReference type="Proteomes" id="UP000232688">
    <property type="component" value="Unassembled WGS sequence"/>
</dbReference>
<sequence>MNTRNSKKRAIEKMGTVATTKRTRNNQEEQASLDDLDDLLINNNNIPQSISTKKTNNRGRKKKTQEVEALDTHENNTNNQQCNTSTQGTNKSHKGDRGKKVVTPQPQIIDALLNDSDSLNEDDNEINNDISNDGDKAHETITPTRPIPTIEKEANHQNGKEIEMNRRTMSVLEESILRPATLDSRANNQNEFLPSNPNLIMESRTGSQVDFTSPRKILSRPNSALLGINSQDDEHFSSLRMTLGSNSNSRTPIDVNNQNDDYSIPSGTNSRFQSCINSQDDDYYIPLRRTNIPNHYPLSRTLYSKPTRPSPLGSSANVLNIHNNAFNNNTTHTTHIINEEIPSPFNEMTIYQLCSWLCMNPNVLQLANNMHLSMQTPVIEGSRFMSSNSNGSSIPTSSQENKTKACRDFLEELKCLFLRVRNPPKSAFEELIRQVLKCELNSAEGIEWLHTANRHFGDFRNKLVNSVEKLIENFKEKRNLPMMSSLQKDELISFVDESVTAHVLSRWLNATNLDELQAQGSMSRLCKFIQHAFAVNYSARDTEKTKTLDKLTKDIGVPSRNGKNFASNLHL</sequence>
<name>A0A2N0R256_9GLOM</name>
<proteinExistence type="predicted"/>
<feature type="region of interest" description="Disordered" evidence="1">
    <location>
        <begin position="43"/>
        <end position="101"/>
    </location>
</feature>
<dbReference type="EMBL" id="LLXH01001839">
    <property type="protein sequence ID" value="PKC57392.1"/>
    <property type="molecule type" value="Genomic_DNA"/>
</dbReference>
<feature type="compositionally biased region" description="Basic and acidic residues" evidence="1">
    <location>
        <begin position="64"/>
        <end position="74"/>
    </location>
</feature>
<dbReference type="VEuPathDB" id="FungiDB:RhiirFUN_025828"/>
<evidence type="ECO:0000256" key="1">
    <source>
        <dbReference type="SAM" id="MobiDB-lite"/>
    </source>
</evidence>
<accession>A0A2N0R256</accession>
<dbReference type="VEuPathDB" id="FungiDB:RhiirA1_472562"/>
<feature type="compositionally biased region" description="Low complexity" evidence="1">
    <location>
        <begin position="75"/>
        <end position="90"/>
    </location>
</feature>
<dbReference type="VEuPathDB" id="FungiDB:FUN_020556"/>
<evidence type="ECO:0000313" key="3">
    <source>
        <dbReference type="Proteomes" id="UP000232688"/>
    </source>
</evidence>
<reference evidence="2 3" key="1">
    <citation type="submission" date="2017-10" db="EMBL/GenBank/DDBJ databases">
        <title>Extensive intraspecific genome diversity in a model arbuscular mycorrhizal fungus.</title>
        <authorList>
            <person name="Chen E.C.H."/>
            <person name="Morin E."/>
            <person name="Baudet D."/>
            <person name="Noel J."/>
            <person name="Ndikumana S."/>
            <person name="Charron P."/>
            <person name="St-Onge C."/>
            <person name="Giorgi J."/>
            <person name="Grigoriev I.V."/>
            <person name="Roux C."/>
            <person name="Martin F.M."/>
            <person name="Corradi N."/>
        </authorList>
    </citation>
    <scope>NUCLEOTIDE SEQUENCE [LARGE SCALE GENOMIC DNA]</scope>
    <source>
        <strain evidence="2 3">A1</strain>
    </source>
</reference>
<gene>
    <name evidence="2" type="ORF">RhiirA1_472562</name>
</gene>
<organism evidence="2 3">
    <name type="scientific">Rhizophagus irregularis</name>
    <dbReference type="NCBI Taxonomy" id="588596"/>
    <lineage>
        <taxon>Eukaryota</taxon>
        <taxon>Fungi</taxon>
        <taxon>Fungi incertae sedis</taxon>
        <taxon>Mucoromycota</taxon>
        <taxon>Glomeromycotina</taxon>
        <taxon>Glomeromycetes</taxon>
        <taxon>Glomerales</taxon>
        <taxon>Glomeraceae</taxon>
        <taxon>Rhizophagus</taxon>
    </lineage>
</organism>
<dbReference type="AlphaFoldDB" id="A0A2N0R256"/>
<reference evidence="2 3" key="2">
    <citation type="submission" date="2017-10" db="EMBL/GenBank/DDBJ databases">
        <title>Genome analyses suggest a sexual origin of heterokaryosis in a supposedly ancient asexual fungus.</title>
        <authorList>
            <person name="Corradi N."/>
            <person name="Sedzielewska K."/>
            <person name="Noel J."/>
            <person name="Charron P."/>
            <person name="Farinelli L."/>
            <person name="Marton T."/>
            <person name="Kruger M."/>
            <person name="Pelin A."/>
            <person name="Brachmann A."/>
            <person name="Corradi N."/>
        </authorList>
    </citation>
    <scope>NUCLEOTIDE SEQUENCE [LARGE SCALE GENOMIC DNA]</scope>
    <source>
        <strain evidence="2 3">A1</strain>
    </source>
</reference>
<protein>
    <submittedName>
        <fullName evidence="2">Uncharacterized protein</fullName>
    </submittedName>
</protein>
<comment type="caution">
    <text evidence="2">The sequence shown here is derived from an EMBL/GenBank/DDBJ whole genome shotgun (WGS) entry which is preliminary data.</text>
</comment>
<evidence type="ECO:0000313" key="2">
    <source>
        <dbReference type="EMBL" id="PKC57392.1"/>
    </source>
</evidence>